<evidence type="ECO:0000256" key="6">
    <source>
        <dbReference type="SAM" id="Coils"/>
    </source>
</evidence>
<evidence type="ECO:0000256" key="5">
    <source>
        <dbReference type="ARBA" id="ARBA00023242"/>
    </source>
</evidence>
<sequence length="694" mass="76831">MRATTGGSPAKVRKRRIPVGIFDGKPRVPRTFAISHADERLPYRLPVVPADTPKRNATANDHVHGKETICRALNKECAFEERPKDAQQMRIEMLETQLGSLKAQLQSQSDASDAIAAEHAGAEVLTSIRPDGSQVSNKTFGHSAISPLSTVTAPDATTLQNAATGSPESVFLPPRRASHFDTVAVSLPDFIDVGLLSPEQARVYFEAFFHGSDRYVPVFDPLFDTPQSVRSRSSILFCAICTVGCRVLAGTDSQHWRLLNFHIRRLLNAALVMPEMACLETVQALLVRACYTSERSLLVSVATRMALSIGLPEAYDELMSQTFSSEWQRSETPMTNEPMLMRKTRTWLFILVMGHILHVDAGDILSLQLTGNVRRCRVLLHRPTSAKQDLCLWPQIELNSLRARIQATLSDPRRVIAGNGSDQAIMDDVRDAIIDLDVWFADWARIYDASGDPQAPWLKLNLQVQRCWGVTMALCRAVRTTGVEDVSLMTTTQKDLLRMARDALRQHLDIIVEEPRLYLLNLRYAMDFVWAKCVFCYLLLLKLSILLPEPDRGEHWGHDLVSCGNMLLDELSAAGGDMAGGHRSGTGRLYLQLLRTGIEKYSHALDGNQPSPLVTGRARGTRMPAGRPDVDDSGDADAFVPDQFVFEWDFPGLTLFSSSATEAGWLDGILLEALSGADEFMGFGWTGPEAFGAQ</sequence>
<keyword evidence="5" id="KW-0539">Nucleus</keyword>
<dbReference type="GO" id="GO:0005634">
    <property type="term" value="C:nucleus"/>
    <property type="evidence" value="ECO:0007669"/>
    <property type="project" value="UniProtKB-SubCell"/>
</dbReference>
<dbReference type="GO" id="GO:0000981">
    <property type="term" value="F:DNA-binding transcription factor activity, RNA polymerase II-specific"/>
    <property type="evidence" value="ECO:0007669"/>
    <property type="project" value="TreeGrafter"/>
</dbReference>
<reference evidence="7 8" key="1">
    <citation type="journal article" date="2016" name="Front. Microbiol.">
        <title>Genome and transcriptome sequences reveal the specific parasitism of the nematophagous Purpureocillium lilacinum 36-1.</title>
        <authorList>
            <person name="Xie J."/>
            <person name="Li S."/>
            <person name="Mo C."/>
            <person name="Xiao X."/>
            <person name="Peng D."/>
            <person name="Wang G."/>
            <person name="Xiao Y."/>
        </authorList>
    </citation>
    <scope>NUCLEOTIDE SEQUENCE [LARGE SCALE GENOMIC DNA]</scope>
    <source>
        <strain evidence="7 8">36-1</strain>
    </source>
</reference>
<keyword evidence="2" id="KW-0805">Transcription regulation</keyword>
<dbReference type="PANTHER" id="PTHR31845:SF33">
    <property type="entry name" value="ZN(II)2CYS6 TRANSCRIPTION FACTOR (EUROFUNG)"/>
    <property type="match status" value="1"/>
</dbReference>
<dbReference type="Proteomes" id="UP000245956">
    <property type="component" value="Unassembled WGS sequence"/>
</dbReference>
<evidence type="ECO:0000256" key="3">
    <source>
        <dbReference type="ARBA" id="ARBA00023125"/>
    </source>
</evidence>
<feature type="coiled-coil region" evidence="6">
    <location>
        <begin position="84"/>
        <end position="111"/>
    </location>
</feature>
<comment type="subcellular location">
    <subcellularLocation>
        <location evidence="1">Nucleus</location>
    </subcellularLocation>
</comment>
<name>A0A2U3E8P6_PURLI</name>
<dbReference type="InterPro" id="IPR051089">
    <property type="entry name" value="prtT"/>
</dbReference>
<dbReference type="OrthoDB" id="4454541at2759"/>
<protein>
    <submittedName>
        <fullName evidence="7">C6 zinc finger domain protein</fullName>
    </submittedName>
</protein>
<comment type="caution">
    <text evidence="7">The sequence shown here is derived from an EMBL/GenBank/DDBJ whole genome shotgun (WGS) entry which is preliminary data.</text>
</comment>
<dbReference type="EMBL" id="LCWV01000008">
    <property type="protein sequence ID" value="PWI70862.1"/>
    <property type="molecule type" value="Genomic_DNA"/>
</dbReference>
<accession>A0A2U3E8P6</accession>
<dbReference type="PANTHER" id="PTHR31845">
    <property type="entry name" value="FINGER DOMAIN PROTEIN, PUTATIVE-RELATED"/>
    <property type="match status" value="1"/>
</dbReference>
<evidence type="ECO:0000313" key="7">
    <source>
        <dbReference type="EMBL" id="PWI70862.1"/>
    </source>
</evidence>
<dbReference type="AlphaFoldDB" id="A0A2U3E8P6"/>
<evidence type="ECO:0000256" key="2">
    <source>
        <dbReference type="ARBA" id="ARBA00023015"/>
    </source>
</evidence>
<keyword evidence="6" id="KW-0175">Coiled coil</keyword>
<evidence type="ECO:0000256" key="1">
    <source>
        <dbReference type="ARBA" id="ARBA00004123"/>
    </source>
</evidence>
<keyword evidence="3" id="KW-0238">DNA-binding</keyword>
<organism evidence="7 8">
    <name type="scientific">Purpureocillium lilacinum</name>
    <name type="common">Paecilomyces lilacinus</name>
    <dbReference type="NCBI Taxonomy" id="33203"/>
    <lineage>
        <taxon>Eukaryota</taxon>
        <taxon>Fungi</taxon>
        <taxon>Dikarya</taxon>
        <taxon>Ascomycota</taxon>
        <taxon>Pezizomycotina</taxon>
        <taxon>Sordariomycetes</taxon>
        <taxon>Hypocreomycetidae</taxon>
        <taxon>Hypocreales</taxon>
        <taxon>Ophiocordycipitaceae</taxon>
        <taxon>Purpureocillium</taxon>
    </lineage>
</organism>
<evidence type="ECO:0000256" key="4">
    <source>
        <dbReference type="ARBA" id="ARBA00023163"/>
    </source>
</evidence>
<keyword evidence="4" id="KW-0804">Transcription</keyword>
<dbReference type="CDD" id="cd12148">
    <property type="entry name" value="fungal_TF_MHR"/>
    <property type="match status" value="1"/>
</dbReference>
<dbReference type="GO" id="GO:0000976">
    <property type="term" value="F:transcription cis-regulatory region binding"/>
    <property type="evidence" value="ECO:0007669"/>
    <property type="project" value="TreeGrafter"/>
</dbReference>
<gene>
    <name evidence="7" type="ORF">PCL_12230</name>
</gene>
<evidence type="ECO:0000313" key="8">
    <source>
        <dbReference type="Proteomes" id="UP000245956"/>
    </source>
</evidence>
<proteinExistence type="predicted"/>